<reference evidence="9" key="1">
    <citation type="submission" date="2022-10" db="EMBL/GenBank/DDBJ databases">
        <title>Rhodococcus sp.75.</title>
        <authorList>
            <person name="Sun M."/>
        </authorList>
    </citation>
    <scope>NUCLEOTIDE SEQUENCE</scope>
    <source>
        <strain evidence="9">75</strain>
    </source>
</reference>
<feature type="transmembrane region" description="Helical" evidence="8">
    <location>
        <begin position="333"/>
        <end position="354"/>
    </location>
</feature>
<feature type="transmembrane region" description="Helical" evidence="8">
    <location>
        <begin position="270"/>
        <end position="294"/>
    </location>
</feature>
<gene>
    <name evidence="9" type="ORF">RHODO2019_09210</name>
</gene>
<feature type="transmembrane region" description="Helical" evidence="8">
    <location>
        <begin position="21"/>
        <end position="39"/>
    </location>
</feature>
<dbReference type="Pfam" id="PF03595">
    <property type="entry name" value="SLAC1"/>
    <property type="match status" value="1"/>
</dbReference>
<evidence type="ECO:0000256" key="6">
    <source>
        <dbReference type="ARBA" id="ARBA00022989"/>
    </source>
</evidence>
<feature type="transmembrane region" description="Helical" evidence="8">
    <location>
        <begin position="51"/>
        <end position="72"/>
    </location>
</feature>
<keyword evidence="5 8" id="KW-0812">Transmembrane</keyword>
<evidence type="ECO:0000256" key="1">
    <source>
        <dbReference type="ARBA" id="ARBA00004651"/>
    </source>
</evidence>
<protein>
    <submittedName>
        <fullName evidence="9">TDT family transporter</fullName>
    </submittedName>
</protein>
<feature type="transmembrane region" description="Helical" evidence="8">
    <location>
        <begin position="127"/>
        <end position="145"/>
    </location>
</feature>
<accession>A0ABY6NVU4</accession>
<keyword evidence="4" id="KW-1003">Cell membrane</keyword>
<keyword evidence="7 8" id="KW-0472">Membrane</keyword>
<feature type="transmembrane region" description="Helical" evidence="8">
    <location>
        <begin position="228"/>
        <end position="250"/>
    </location>
</feature>
<dbReference type="PANTHER" id="PTHR31686:SF1">
    <property type="entry name" value="SULFITE EFFLUX PUMP SSU1"/>
    <property type="match status" value="1"/>
</dbReference>
<evidence type="ECO:0000256" key="3">
    <source>
        <dbReference type="ARBA" id="ARBA00022448"/>
    </source>
</evidence>
<evidence type="ECO:0000313" key="10">
    <source>
        <dbReference type="Proteomes" id="UP001164965"/>
    </source>
</evidence>
<sequence length="369" mass="38307">MPAQRLLGRLEHPGQVLENITPNWFASVMGTGIVANAAATLPWQPPGLHTFAIGVWILASVALVALSTAFSLHWTRHRGTARAHAAHPVMSQFYGAPPMAMLTVGAGTLLVGKDLIGTGPALAVDTVLWTAGTLTGLATSLWVPYRMITTHPKETATALPAWLMPIVPPMVSATTGALLLPHVPAGQARLTLLLACYAMFGLSLVIGMITMTLIYSRLVHGGMPAVNAGPTVWITLGMIGQSITAVNVLGAQGGLVFTGDQASLATGLHVFGLVYGVSMGGFGVLFFSLATLLTVHAARSGLGFSLTWWSFTFPVGTCVTGATALGTTAGSTVVHGLAIFLYVVLLGAWATVATHTLRGSLTGRIFLPA</sequence>
<feature type="transmembrane region" description="Helical" evidence="8">
    <location>
        <begin position="192"/>
        <end position="216"/>
    </location>
</feature>
<dbReference type="CDD" id="cd09320">
    <property type="entry name" value="TDT_like_2"/>
    <property type="match status" value="1"/>
</dbReference>
<evidence type="ECO:0000256" key="4">
    <source>
        <dbReference type="ARBA" id="ARBA00022475"/>
    </source>
</evidence>
<comment type="similarity">
    <text evidence="2">Belongs to the tellurite-resistance/dicarboxylate transporter (TDT) family.</text>
</comment>
<keyword evidence="3" id="KW-0813">Transport</keyword>
<evidence type="ECO:0000256" key="5">
    <source>
        <dbReference type="ARBA" id="ARBA00022692"/>
    </source>
</evidence>
<name>A0ABY6NVU4_9NOCA</name>
<dbReference type="InterPro" id="IPR051629">
    <property type="entry name" value="Sulfite_efflux_TDT"/>
</dbReference>
<proteinExistence type="inferred from homology"/>
<evidence type="ECO:0000313" key="9">
    <source>
        <dbReference type="EMBL" id="UZJ23418.1"/>
    </source>
</evidence>
<feature type="transmembrane region" description="Helical" evidence="8">
    <location>
        <begin position="306"/>
        <end position="327"/>
    </location>
</feature>
<comment type="subcellular location">
    <subcellularLocation>
        <location evidence="1">Cell membrane</location>
        <topology evidence="1">Multi-pass membrane protein</topology>
    </subcellularLocation>
</comment>
<evidence type="ECO:0000256" key="2">
    <source>
        <dbReference type="ARBA" id="ARBA00008566"/>
    </source>
</evidence>
<dbReference type="RefSeq" id="WP_265381525.1">
    <property type="nucleotide sequence ID" value="NZ_CP110615.1"/>
</dbReference>
<dbReference type="InterPro" id="IPR038665">
    <property type="entry name" value="Voltage-dep_anion_channel_sf"/>
</dbReference>
<dbReference type="Gene3D" id="1.50.10.150">
    <property type="entry name" value="Voltage-dependent anion channel"/>
    <property type="match status" value="1"/>
</dbReference>
<evidence type="ECO:0000256" key="8">
    <source>
        <dbReference type="SAM" id="Phobius"/>
    </source>
</evidence>
<dbReference type="InterPro" id="IPR004695">
    <property type="entry name" value="SLAC1/Mae1/Ssu1/TehA"/>
</dbReference>
<feature type="transmembrane region" description="Helical" evidence="8">
    <location>
        <begin position="157"/>
        <end position="180"/>
    </location>
</feature>
<dbReference type="Proteomes" id="UP001164965">
    <property type="component" value="Chromosome"/>
</dbReference>
<dbReference type="PANTHER" id="PTHR31686">
    <property type="match status" value="1"/>
</dbReference>
<keyword evidence="10" id="KW-1185">Reference proteome</keyword>
<keyword evidence="6 8" id="KW-1133">Transmembrane helix</keyword>
<organism evidence="9 10">
    <name type="scientific">Rhodococcus antarcticus</name>
    <dbReference type="NCBI Taxonomy" id="2987751"/>
    <lineage>
        <taxon>Bacteria</taxon>
        <taxon>Bacillati</taxon>
        <taxon>Actinomycetota</taxon>
        <taxon>Actinomycetes</taxon>
        <taxon>Mycobacteriales</taxon>
        <taxon>Nocardiaceae</taxon>
        <taxon>Rhodococcus</taxon>
    </lineage>
</organism>
<evidence type="ECO:0000256" key="7">
    <source>
        <dbReference type="ARBA" id="ARBA00023136"/>
    </source>
</evidence>
<dbReference type="EMBL" id="CP110615">
    <property type="protein sequence ID" value="UZJ23418.1"/>
    <property type="molecule type" value="Genomic_DNA"/>
</dbReference>